<dbReference type="Pfam" id="PF22939">
    <property type="entry name" value="WHD_GPIID"/>
    <property type="match status" value="1"/>
</dbReference>
<evidence type="ECO:0000313" key="5">
    <source>
        <dbReference type="Proteomes" id="UP001174691"/>
    </source>
</evidence>
<dbReference type="InterPro" id="IPR029058">
    <property type="entry name" value="AB_hydrolase_fold"/>
</dbReference>
<dbReference type="Gene3D" id="3.40.50.300">
    <property type="entry name" value="P-loop containing nucleotide triphosphate hydrolases"/>
    <property type="match status" value="1"/>
</dbReference>
<feature type="domain" description="GPI inositol-deacylase winged helix" evidence="2">
    <location>
        <begin position="454"/>
        <end position="510"/>
    </location>
</feature>
<comment type="caution">
    <text evidence="4">The sequence shown here is derived from an EMBL/GenBank/DDBJ whole genome shotgun (WGS) entry which is preliminary data.</text>
</comment>
<protein>
    <submittedName>
        <fullName evidence="4">NACHT and WD domain protein</fullName>
    </submittedName>
</protein>
<evidence type="ECO:0000259" key="2">
    <source>
        <dbReference type="Pfam" id="PF22939"/>
    </source>
</evidence>
<dbReference type="Proteomes" id="UP001174691">
    <property type="component" value="Unassembled WGS sequence"/>
</dbReference>
<dbReference type="InterPro" id="IPR056884">
    <property type="entry name" value="NPHP3-like_N"/>
</dbReference>
<dbReference type="Gene3D" id="3.40.50.1820">
    <property type="entry name" value="alpha/beta hydrolase"/>
    <property type="match status" value="1"/>
</dbReference>
<dbReference type="InterPro" id="IPR015943">
    <property type="entry name" value="WD40/YVTN_repeat-like_dom_sf"/>
</dbReference>
<dbReference type="InterPro" id="IPR036322">
    <property type="entry name" value="WD40_repeat_dom_sf"/>
</dbReference>
<dbReference type="InterPro" id="IPR054471">
    <property type="entry name" value="GPIID_WHD"/>
</dbReference>
<reference evidence="4" key="1">
    <citation type="submission" date="2022-07" db="EMBL/GenBank/DDBJ databases">
        <title>Fungi with potential for degradation of polypropylene.</title>
        <authorList>
            <person name="Gostincar C."/>
        </authorList>
    </citation>
    <scope>NUCLEOTIDE SEQUENCE</scope>
    <source>
        <strain evidence="4">EXF-13287</strain>
    </source>
</reference>
<dbReference type="PANTHER" id="PTHR10039">
    <property type="entry name" value="AMELOGENIN"/>
    <property type="match status" value="1"/>
</dbReference>
<sequence length="1418" mass="157844">MGTVPLIFVVHSMGGLIVKEAYMQGQNDPDYEAIIKAISAITFLATPHRGTNLAQILNRILQSTMVSNSKQYIADLSRNSITLQKLNEQFRHVAPRLDIVSFYETQPTTIPLGLKNARVMVLEKDSAVLGYPGETSKALNADHHGVCKYDSPVDPNYVTVRNVLKSLVSKIIASDQSAKPPLPNRRESHDLRAVLAITELPAVDYSFFRDQWTQGTSDWILAEHYFNEWLQLQDGTQHLLWLNGGAATGKSVLSSFIINNLVEQGAHCQYFFVRFGDQKKRSLSLLLRSIAYQIAQSVPGFLQKLTELVEEAVDFDTADPRTIWDRIYRSILFQMDEPEPIYWVIDGLDEADDPKALLKLLSDVALSTMPIRILFTSRKTSDIVTSFERFPEAISKDCISVEGHLEDLNRYIRHELTMSGDTDYRESIVRRIVAGSQNNFLWVRLAVEKVNTCHRLADVEQLAQALDDDATEMLDLQRSIVDLCGGFVVVDNGGNVAMIHQTAREYLLAGDGRKFQLDRSTAHRRMFLSCMRCLTAVGLRAKVNRNQKPVFLDYSASSWSSHVMLTPLDCSQTWQSLKRFLTSNWVLTWIHVLAAGKQLRVLVQSSKHISKYVARRHESLSESTDFADQELLASWAVDLVKIVGKFGYSLRRNPESIYKLIPPFCPHNSAIYQLFGKVESKNLSVSGLSTESWDDSLSRLSFGQSAYASSILAAGAYIAAITAAGTVYLYDSSTFEETPAGPITHGERVYRMELNSAATMLATYGYRTTKVWQVSTGQCKVSVANPDSRPRPLAMLFNNNCTMLIVATDNKQVQTLDLTQPTFTWRVIAELEEPELEGHFLNAANHMALNKDCSLVAVAYRGHPLSAWEIDGPTHIGHCWRKREAVARGEVLEAVWHPYSPTVIGVYIEGDVFIWSPYEDDIQEIPAGASKLALSKDGNLFATGDVHGTVKVFVTSSLSQIYQLASQDSVFGLAFSPDLRRFYDVRGYYANAWEPSALIKFAEQVGKDVDAESETHSSTVSVSSAHRIDSITVLAASPVARLYCCGTELGSVRLYDVQRGKVADLYASKSFFGIEQICWSDDGRYICFCDLSKRVLIMSVTSATPTTEPTIEKVAEVSMNISRKAPILQLLFDPKSELVLVHSTSKLYTIPLATASVAQSTDLPSTELKWTVHPHSPSLIIGFGPDTVRVLDWSLTEHNTYRVDSQGRPDGARPTAGKTMVDRVIVTHDKKHILIHTSTPAQSTQRNNFLYFKTSSFTSDPHGPVIPDPESQEQEFLTPYLLPPSISSHIDLPLSFLSNDRLVFLSKTSALCSLKLTTSSGPGLVSPSLSQRETTVSPSLRQQIPMRPKITATMRGLDSTLSPSRVGHDQPLITEYFPLPGDWIGRDSLALSRIWGVERSLLVPRNGEVAVVRCATLI</sequence>
<keyword evidence="5" id="KW-1185">Reference proteome</keyword>
<dbReference type="EMBL" id="JANBVN010000120">
    <property type="protein sequence ID" value="KAJ9142594.1"/>
    <property type="molecule type" value="Genomic_DNA"/>
</dbReference>
<keyword evidence="1" id="KW-0677">Repeat</keyword>
<dbReference type="PANTHER" id="PTHR10039:SF16">
    <property type="entry name" value="GPI INOSITOL-DEACYLASE"/>
    <property type="match status" value="1"/>
</dbReference>
<dbReference type="SUPFAM" id="SSF50978">
    <property type="entry name" value="WD40 repeat-like"/>
    <property type="match status" value="2"/>
</dbReference>
<evidence type="ECO:0000313" key="4">
    <source>
        <dbReference type="EMBL" id="KAJ9142594.1"/>
    </source>
</evidence>
<gene>
    <name evidence="4" type="ORF">NKR19_g7132</name>
</gene>
<feature type="domain" description="Nephrocystin 3-like N-terminal" evidence="3">
    <location>
        <begin position="215"/>
        <end position="378"/>
    </location>
</feature>
<organism evidence="4 5">
    <name type="scientific">Coniochaeta hoffmannii</name>
    <dbReference type="NCBI Taxonomy" id="91930"/>
    <lineage>
        <taxon>Eukaryota</taxon>
        <taxon>Fungi</taxon>
        <taxon>Dikarya</taxon>
        <taxon>Ascomycota</taxon>
        <taxon>Pezizomycotina</taxon>
        <taxon>Sordariomycetes</taxon>
        <taxon>Sordariomycetidae</taxon>
        <taxon>Coniochaetales</taxon>
        <taxon>Coniochaetaceae</taxon>
        <taxon>Coniochaeta</taxon>
    </lineage>
</organism>
<dbReference type="SUPFAM" id="SSF52540">
    <property type="entry name" value="P-loop containing nucleoside triphosphate hydrolases"/>
    <property type="match status" value="1"/>
</dbReference>
<dbReference type="Pfam" id="PF24883">
    <property type="entry name" value="NPHP3_N"/>
    <property type="match status" value="1"/>
</dbReference>
<evidence type="ECO:0000259" key="3">
    <source>
        <dbReference type="Pfam" id="PF24883"/>
    </source>
</evidence>
<accession>A0AA38RMC5</accession>
<name>A0AA38RMC5_9PEZI</name>
<dbReference type="InterPro" id="IPR027417">
    <property type="entry name" value="P-loop_NTPase"/>
</dbReference>
<proteinExistence type="predicted"/>
<dbReference type="Gene3D" id="2.130.10.10">
    <property type="entry name" value="YVTN repeat-like/Quinoprotein amine dehydrogenase"/>
    <property type="match status" value="3"/>
</dbReference>
<evidence type="ECO:0000256" key="1">
    <source>
        <dbReference type="ARBA" id="ARBA00022737"/>
    </source>
</evidence>
<dbReference type="SUPFAM" id="SSF53474">
    <property type="entry name" value="alpha/beta-Hydrolases"/>
    <property type="match status" value="1"/>
</dbReference>